<keyword evidence="2" id="KW-0347">Helicase</keyword>
<keyword evidence="2" id="KW-0067">ATP-binding</keyword>
<dbReference type="GO" id="GO:0004386">
    <property type="term" value="F:helicase activity"/>
    <property type="evidence" value="ECO:0007669"/>
    <property type="project" value="UniProtKB-KW"/>
</dbReference>
<dbReference type="Pfam" id="PF00271">
    <property type="entry name" value="Helicase_C"/>
    <property type="match status" value="1"/>
</dbReference>
<dbReference type="InterPro" id="IPR050742">
    <property type="entry name" value="Helicase_Restrict-Modif_Enz"/>
</dbReference>
<organism evidence="2">
    <name type="scientific">uncultured Caudovirales phage</name>
    <dbReference type="NCBI Taxonomy" id="2100421"/>
    <lineage>
        <taxon>Viruses</taxon>
        <taxon>Duplodnaviria</taxon>
        <taxon>Heunggongvirae</taxon>
        <taxon>Uroviricota</taxon>
        <taxon>Caudoviricetes</taxon>
        <taxon>Peduoviridae</taxon>
        <taxon>Maltschvirus</taxon>
        <taxon>Maltschvirus maltsch</taxon>
    </lineage>
</organism>
<dbReference type="InterPro" id="IPR014001">
    <property type="entry name" value="Helicase_ATP-bd"/>
</dbReference>
<gene>
    <name evidence="2" type="ORF">UFOVP231_74</name>
</gene>
<protein>
    <submittedName>
        <fullName evidence="2">SSL2 DNA or RNA helicases of superfamily II</fullName>
    </submittedName>
</protein>
<sequence length="490" mass="54811">MELRDYQNRAITQLRESLSAGHKRPVVQSPTGSGKTVIAAAIVNMARDKGKRILFCVPAISLIDQTVQRFRQNGIFEIGVMQGQHDMTDYEQPVQVCSIQTLARREVPAADLVIIDEAHVMFKLYDDWMNRAEWKRVPFIGLTATPWAKGMGAPGRWDDLIIGSTLDELIQLGHLSNFRVFAPAHPDLAGVKTVAGDYDLKGLGSAMDKKALVADIVTTWLERGENRSTICFAVNRIHAKNIQMQFADAGVAAEYMDAYTSLEDRGDIIKRFENGDIKIICNVGVLTTGFDADVRCIILARPTKSEILYVQMIGRGLRTANGKADCLILDHSDTTLRLGFVTDIGASKLHDGTANRQAVEKTAPLPKECPACTFLKPPKMRKCPACGFEPVAKVEVQVDDGELQEITRDKKAKEPKFSMYEKQTWYSELLLHAHLRGYKPGWAYWAYKDKFKVGPDHSLSDKPAPFVSYEVQNWITSRNIRKARAREKVA</sequence>
<evidence type="ECO:0000313" key="2">
    <source>
        <dbReference type="EMBL" id="CAB5220155.1"/>
    </source>
</evidence>
<dbReference type="SUPFAM" id="SSF52540">
    <property type="entry name" value="P-loop containing nucleoside triphosphate hydrolases"/>
    <property type="match status" value="1"/>
</dbReference>
<dbReference type="Gene3D" id="3.40.50.300">
    <property type="entry name" value="P-loop containing nucleotide triphosphate hydrolases"/>
    <property type="match status" value="2"/>
</dbReference>
<feature type="domain" description="Helicase ATP-binding" evidence="1">
    <location>
        <begin position="16"/>
        <end position="146"/>
    </location>
</feature>
<name>A0A6J7WTM2_9CAUD</name>
<dbReference type="GO" id="GO:0003677">
    <property type="term" value="F:DNA binding"/>
    <property type="evidence" value="ECO:0007669"/>
    <property type="project" value="InterPro"/>
</dbReference>
<dbReference type="EMBL" id="LR798279">
    <property type="protein sequence ID" value="CAB5220155.1"/>
    <property type="molecule type" value="Genomic_DNA"/>
</dbReference>
<dbReference type="InterPro" id="IPR006935">
    <property type="entry name" value="Helicase/UvrB_N"/>
</dbReference>
<dbReference type="SMART" id="SM00487">
    <property type="entry name" value="DEXDc"/>
    <property type="match status" value="1"/>
</dbReference>
<dbReference type="PANTHER" id="PTHR47396">
    <property type="entry name" value="TYPE I RESTRICTION ENZYME ECOKI R PROTEIN"/>
    <property type="match status" value="1"/>
</dbReference>
<evidence type="ECO:0000259" key="1">
    <source>
        <dbReference type="PROSITE" id="PS51192"/>
    </source>
</evidence>
<reference evidence="2" key="1">
    <citation type="submission" date="2020-05" db="EMBL/GenBank/DDBJ databases">
        <authorList>
            <person name="Chiriac C."/>
            <person name="Salcher M."/>
            <person name="Ghai R."/>
            <person name="Kavagutti S V."/>
        </authorList>
    </citation>
    <scope>NUCLEOTIDE SEQUENCE</scope>
</reference>
<dbReference type="PANTHER" id="PTHR47396:SF1">
    <property type="entry name" value="ATP-DEPENDENT HELICASE IRC3-RELATED"/>
    <property type="match status" value="1"/>
</dbReference>
<dbReference type="InterPro" id="IPR027417">
    <property type="entry name" value="P-loop_NTPase"/>
</dbReference>
<dbReference type="SMART" id="SM00490">
    <property type="entry name" value="HELICc"/>
    <property type="match status" value="1"/>
</dbReference>
<keyword evidence="2" id="KW-0547">Nucleotide-binding</keyword>
<accession>A0A6J7WTM2</accession>
<dbReference type="GO" id="GO:0005524">
    <property type="term" value="F:ATP binding"/>
    <property type="evidence" value="ECO:0007669"/>
    <property type="project" value="InterPro"/>
</dbReference>
<dbReference type="SMART" id="SM00382">
    <property type="entry name" value="AAA"/>
    <property type="match status" value="1"/>
</dbReference>
<dbReference type="GO" id="GO:0016787">
    <property type="term" value="F:hydrolase activity"/>
    <property type="evidence" value="ECO:0007669"/>
    <property type="project" value="InterPro"/>
</dbReference>
<keyword evidence="2" id="KW-0378">Hydrolase</keyword>
<dbReference type="PROSITE" id="PS51192">
    <property type="entry name" value="HELICASE_ATP_BIND_1"/>
    <property type="match status" value="1"/>
</dbReference>
<dbReference type="InterPro" id="IPR003593">
    <property type="entry name" value="AAA+_ATPase"/>
</dbReference>
<dbReference type="InterPro" id="IPR001650">
    <property type="entry name" value="Helicase_C-like"/>
</dbReference>
<proteinExistence type="predicted"/>
<dbReference type="Pfam" id="PF04851">
    <property type="entry name" value="ResIII"/>
    <property type="match status" value="1"/>
</dbReference>